<dbReference type="OrthoDB" id="645173at2"/>
<evidence type="ECO:0000313" key="5">
    <source>
        <dbReference type="Proteomes" id="UP000292884"/>
    </source>
</evidence>
<evidence type="ECO:0000259" key="2">
    <source>
        <dbReference type="Pfam" id="PF04773"/>
    </source>
</evidence>
<dbReference type="Gene3D" id="3.55.50.30">
    <property type="match status" value="1"/>
</dbReference>
<keyword evidence="5" id="KW-1185">Reference proteome</keyword>
<dbReference type="InterPro" id="IPR012373">
    <property type="entry name" value="Ferrdict_sens_TM"/>
</dbReference>
<dbReference type="Pfam" id="PF04773">
    <property type="entry name" value="FecR"/>
    <property type="match status" value="1"/>
</dbReference>
<dbReference type="Proteomes" id="UP000292884">
    <property type="component" value="Unassembled WGS sequence"/>
</dbReference>
<accession>A0A4R0MQ51</accession>
<dbReference type="RefSeq" id="WP_131554741.1">
    <property type="nucleotide sequence ID" value="NZ_SJSK01000005.1"/>
</dbReference>
<dbReference type="InterPro" id="IPR032508">
    <property type="entry name" value="FecR_C"/>
</dbReference>
<comment type="caution">
    <text evidence="4">The sequence shown here is derived from an EMBL/GenBank/DDBJ whole genome shotgun (WGS) entry which is preliminary data.</text>
</comment>
<keyword evidence="1" id="KW-0472">Membrane</keyword>
<reference evidence="4 5" key="1">
    <citation type="submission" date="2019-02" db="EMBL/GenBank/DDBJ databases">
        <title>Pedobacter sp. RP-1-13 sp. nov., isolated from Arctic soil.</title>
        <authorList>
            <person name="Dahal R.H."/>
        </authorList>
    </citation>
    <scope>NUCLEOTIDE SEQUENCE [LARGE SCALE GENOMIC DNA]</scope>
    <source>
        <strain evidence="4 5">RP-1-13</strain>
    </source>
</reference>
<feature type="domain" description="FecR protein" evidence="2">
    <location>
        <begin position="136"/>
        <end position="226"/>
    </location>
</feature>
<name>A0A4R0MQ51_9SPHI</name>
<dbReference type="InterPro" id="IPR006860">
    <property type="entry name" value="FecR"/>
</dbReference>
<sequence length="363" mass="41552">MNTEKRFSVLLNRYVEGNISLEDHDELFEMISSGKYEHLICAQMDICSDGADESLITIAECDSQNIMRNILSIAKEQEKVAVARQGTMRFFNKWFIAASVLIIAGAGWIFYDRILNRNSFINDFKALSSEKIKNTSQKLQTVLLPDGSEIALNPGSCLYYSKARFSEKREVYLEGQANFQVTKNPNRPFYVFYDKVVTKVLGTSFKVHTNRKSGNVEVDVLTGQVQVYENNQLVKTEQRDVKLIITPNQKAIYDTKKRYFKATLVANPIPLQYDSRNRIRSKLIKQRYNFTVPTRLSQILKSIEADYGVEIIVDNEELYESAFVGDVSMSELFEKLKIICLATNSQYEVNGTKILLKSNNNNI</sequence>
<keyword evidence="1" id="KW-1133">Transmembrane helix</keyword>
<evidence type="ECO:0000259" key="3">
    <source>
        <dbReference type="Pfam" id="PF16344"/>
    </source>
</evidence>
<dbReference type="GO" id="GO:0016989">
    <property type="term" value="F:sigma factor antagonist activity"/>
    <property type="evidence" value="ECO:0007669"/>
    <property type="project" value="TreeGrafter"/>
</dbReference>
<organism evidence="4 5">
    <name type="scientific">Pedobacter frigiditerrae</name>
    <dbReference type="NCBI Taxonomy" id="2530452"/>
    <lineage>
        <taxon>Bacteria</taxon>
        <taxon>Pseudomonadati</taxon>
        <taxon>Bacteroidota</taxon>
        <taxon>Sphingobacteriia</taxon>
        <taxon>Sphingobacteriales</taxon>
        <taxon>Sphingobacteriaceae</taxon>
        <taxon>Pedobacter</taxon>
    </lineage>
</organism>
<proteinExistence type="predicted"/>
<protein>
    <submittedName>
        <fullName evidence="4">FecR family protein</fullName>
    </submittedName>
</protein>
<gene>
    <name evidence="4" type="ORF">EZ428_18795</name>
</gene>
<feature type="transmembrane region" description="Helical" evidence="1">
    <location>
        <begin position="94"/>
        <end position="111"/>
    </location>
</feature>
<dbReference type="AlphaFoldDB" id="A0A4R0MQ51"/>
<feature type="domain" description="Protein FecR C-terminal" evidence="3">
    <location>
        <begin position="294"/>
        <end position="355"/>
    </location>
</feature>
<dbReference type="PANTHER" id="PTHR30273:SF2">
    <property type="entry name" value="PROTEIN FECR"/>
    <property type="match status" value="1"/>
</dbReference>
<evidence type="ECO:0000313" key="4">
    <source>
        <dbReference type="EMBL" id="TCC88687.1"/>
    </source>
</evidence>
<dbReference type="EMBL" id="SJSK01000005">
    <property type="protein sequence ID" value="TCC88687.1"/>
    <property type="molecule type" value="Genomic_DNA"/>
</dbReference>
<evidence type="ECO:0000256" key="1">
    <source>
        <dbReference type="SAM" id="Phobius"/>
    </source>
</evidence>
<dbReference type="Gene3D" id="2.60.120.1440">
    <property type="match status" value="1"/>
</dbReference>
<dbReference type="Pfam" id="PF16344">
    <property type="entry name" value="FecR_C"/>
    <property type="match status" value="1"/>
</dbReference>
<dbReference type="PANTHER" id="PTHR30273">
    <property type="entry name" value="PERIPLASMIC SIGNAL SENSOR AND SIGMA FACTOR ACTIVATOR FECR-RELATED"/>
    <property type="match status" value="1"/>
</dbReference>
<keyword evidence="1" id="KW-0812">Transmembrane</keyword>